<feature type="transmembrane region" description="Helical" evidence="7">
    <location>
        <begin position="105"/>
        <end position="125"/>
    </location>
</feature>
<feature type="transmembrane region" description="Helical" evidence="7">
    <location>
        <begin position="181"/>
        <end position="200"/>
    </location>
</feature>
<dbReference type="Pfam" id="PF00528">
    <property type="entry name" value="BPD_transp_1"/>
    <property type="match status" value="1"/>
</dbReference>
<evidence type="ECO:0000256" key="5">
    <source>
        <dbReference type="ARBA" id="ARBA00022989"/>
    </source>
</evidence>
<evidence type="ECO:0000313" key="10">
    <source>
        <dbReference type="Proteomes" id="UP001284601"/>
    </source>
</evidence>
<dbReference type="SUPFAM" id="SSF161098">
    <property type="entry name" value="MetI-like"/>
    <property type="match status" value="1"/>
</dbReference>
<comment type="similarity">
    <text evidence="7">Belongs to the binding-protein-dependent transport system permease family.</text>
</comment>
<dbReference type="InterPro" id="IPR035906">
    <property type="entry name" value="MetI-like_sf"/>
</dbReference>
<protein>
    <submittedName>
        <fullName evidence="9">ABC transporter permease</fullName>
    </submittedName>
</protein>
<dbReference type="EMBL" id="JAWSTH010000026">
    <property type="protein sequence ID" value="MDW5595057.1"/>
    <property type="molecule type" value="Genomic_DNA"/>
</dbReference>
<reference evidence="10" key="1">
    <citation type="submission" date="2023-07" db="EMBL/GenBank/DDBJ databases">
        <title>Conexibacter stalactiti sp. nov., isolated from stalactites in a lava cave and emended description of the genus Conexibacter.</title>
        <authorList>
            <person name="Lee S.D."/>
        </authorList>
    </citation>
    <scope>NUCLEOTIDE SEQUENCE [LARGE SCALE GENOMIC DNA]</scope>
    <source>
        <strain evidence="10">KCTC 39840</strain>
    </source>
</reference>
<dbReference type="CDD" id="cd06261">
    <property type="entry name" value="TM_PBP2"/>
    <property type="match status" value="1"/>
</dbReference>
<comment type="subcellular location">
    <subcellularLocation>
        <location evidence="1 7">Cell membrane</location>
        <topology evidence="1 7">Multi-pass membrane protein</topology>
    </subcellularLocation>
</comment>
<accession>A0ABU4HQR7</accession>
<dbReference type="RefSeq" id="WP_318597391.1">
    <property type="nucleotide sequence ID" value="NZ_JAWSTH010000026.1"/>
</dbReference>
<name>A0ABU4HQR7_9ACTN</name>
<evidence type="ECO:0000256" key="4">
    <source>
        <dbReference type="ARBA" id="ARBA00022692"/>
    </source>
</evidence>
<keyword evidence="2 7" id="KW-0813">Transport</keyword>
<gene>
    <name evidence="9" type="ORF">R7226_11950</name>
</gene>
<dbReference type="InterPro" id="IPR000515">
    <property type="entry name" value="MetI-like"/>
</dbReference>
<feature type="transmembrane region" description="Helical" evidence="7">
    <location>
        <begin position="137"/>
        <end position="161"/>
    </location>
</feature>
<keyword evidence="5 7" id="KW-1133">Transmembrane helix</keyword>
<evidence type="ECO:0000256" key="2">
    <source>
        <dbReference type="ARBA" id="ARBA00022448"/>
    </source>
</evidence>
<evidence type="ECO:0000313" key="9">
    <source>
        <dbReference type="EMBL" id="MDW5595057.1"/>
    </source>
</evidence>
<keyword evidence="3" id="KW-1003">Cell membrane</keyword>
<feature type="transmembrane region" description="Helical" evidence="7">
    <location>
        <begin position="238"/>
        <end position="264"/>
    </location>
</feature>
<dbReference type="Gene3D" id="1.10.3720.10">
    <property type="entry name" value="MetI-like"/>
    <property type="match status" value="1"/>
</dbReference>
<organism evidence="9 10">
    <name type="scientific">Conexibacter stalactiti</name>
    <dbReference type="NCBI Taxonomy" id="1940611"/>
    <lineage>
        <taxon>Bacteria</taxon>
        <taxon>Bacillati</taxon>
        <taxon>Actinomycetota</taxon>
        <taxon>Thermoleophilia</taxon>
        <taxon>Solirubrobacterales</taxon>
        <taxon>Conexibacteraceae</taxon>
        <taxon>Conexibacter</taxon>
    </lineage>
</organism>
<reference evidence="9 10" key="2">
    <citation type="submission" date="2023-10" db="EMBL/GenBank/DDBJ databases">
        <authorList>
            <person name="Han X.F."/>
        </authorList>
    </citation>
    <scope>NUCLEOTIDE SEQUENCE [LARGE SCALE GENOMIC DNA]</scope>
    <source>
        <strain evidence="9 10">KCTC 39840</strain>
    </source>
</reference>
<dbReference type="PANTHER" id="PTHR43163:SF6">
    <property type="entry name" value="DIPEPTIDE TRANSPORT SYSTEM PERMEASE PROTEIN DPPB-RELATED"/>
    <property type="match status" value="1"/>
</dbReference>
<feature type="transmembrane region" description="Helical" evidence="7">
    <location>
        <begin position="284"/>
        <end position="310"/>
    </location>
</feature>
<feature type="domain" description="ABC transmembrane type-1" evidence="8">
    <location>
        <begin position="101"/>
        <end position="303"/>
    </location>
</feature>
<evidence type="ECO:0000256" key="6">
    <source>
        <dbReference type="ARBA" id="ARBA00023136"/>
    </source>
</evidence>
<keyword evidence="4 7" id="KW-0812">Transmembrane</keyword>
<sequence>MSGRDGIAFVARRLAVLLVLLVVVSFAVFSLLSIAPGEPVDVLLGTTPRSAETVQALTQKYHLDKPFLEQYWIWLRNAVQLDFGDSIQTQMPVTDELRQRLSTSLFLGLYAFAIVMVLGVGLGVIAALRRRTGADRAIVGASIVALSTPSFVGGLALIYLFGIVLELFPVYGVGSGFGDELWHMTLPAVALALTSTAAVLKTVRAAIVGVVDQDFMTFARARGLSRGRVLVAYGLRNALIPLVTMSGIVLTHLIVGAALVETTFSLPGLGELLVTSATQQDVPMLQAMAVLIAAIVVLVGLLADLVLVTVDPRIRLGRRA</sequence>
<dbReference type="Proteomes" id="UP001284601">
    <property type="component" value="Unassembled WGS sequence"/>
</dbReference>
<dbReference type="InterPro" id="IPR045621">
    <property type="entry name" value="BPD_transp_1_N"/>
</dbReference>
<dbReference type="PANTHER" id="PTHR43163">
    <property type="entry name" value="DIPEPTIDE TRANSPORT SYSTEM PERMEASE PROTEIN DPPB-RELATED"/>
    <property type="match status" value="1"/>
</dbReference>
<evidence type="ECO:0000256" key="7">
    <source>
        <dbReference type="RuleBase" id="RU363032"/>
    </source>
</evidence>
<comment type="caution">
    <text evidence="9">The sequence shown here is derived from an EMBL/GenBank/DDBJ whole genome shotgun (WGS) entry which is preliminary data.</text>
</comment>
<evidence type="ECO:0000256" key="3">
    <source>
        <dbReference type="ARBA" id="ARBA00022475"/>
    </source>
</evidence>
<evidence type="ECO:0000259" key="8">
    <source>
        <dbReference type="PROSITE" id="PS50928"/>
    </source>
</evidence>
<dbReference type="PROSITE" id="PS50928">
    <property type="entry name" value="ABC_TM1"/>
    <property type="match status" value="1"/>
</dbReference>
<keyword evidence="10" id="KW-1185">Reference proteome</keyword>
<dbReference type="Pfam" id="PF19300">
    <property type="entry name" value="BPD_transp_1_N"/>
    <property type="match status" value="1"/>
</dbReference>
<proteinExistence type="inferred from homology"/>
<keyword evidence="6 7" id="KW-0472">Membrane</keyword>
<evidence type="ECO:0000256" key="1">
    <source>
        <dbReference type="ARBA" id="ARBA00004651"/>
    </source>
</evidence>